<protein>
    <submittedName>
        <fullName evidence="1">Uncharacterized protein</fullName>
    </submittedName>
</protein>
<dbReference type="EMBL" id="CM011688">
    <property type="protein sequence ID" value="TMS10098.1"/>
    <property type="molecule type" value="Genomic_DNA"/>
</dbReference>
<sequence length="1457" mass="165533">MMKTICAAFVLLIQTLLCLASDDSPFQLTNKATGVCLVRTSTNDCSDIRWTTGDRLMDPQRKKCLGVQGKSVGSEISFYDCDENSELQKWECKNETVLALKGQELYIELKADNTAALSRTTGPNSHFIISGMSNGACTRTYREFYAIGGNAAGMLCMFPFKYNDQWYSDCISAGPTQPQLRCAVETKFQSQRWGYCPVTSKDGWNKHPTTGAYYQLNTQAVLTWSQAETSCKQQGASLLSITDPHEQAYIIAILGVNGNKLWTGLVLDPEHGWKWTDGRPYRYLKWDSGYPQDTPGHNCAILDPAVQYSWQSSPCSKKLGYICYSKAAEEVPTQAPEAGFCAKPWIPYNGHCFHLNRTKKTWTDSQRDCRDEGGDLVSIRNLEDQSFIISQLGYESNDELWIGLNDRKTEGLFDWIDHSTVSFTSWEFGRPLVHTDVNDCIFIKGENGNWADGSCGEKRGFICMKMSRSRPTGDEVVQNVGCKAGWRRHGSYCYFTGEQTKTFDEAKDGCKSLESYLVDVTNGVDNAFLISLVGLRPEKYFWLGLSNQKNIDQFVWTNTDTVRFTHWNAEMPGNQQGCVAMKTGIFAGLWDVLPCTNRQKYICKHLAEGAAVTPAPPTLIPPKCPDGWTNIGPRNYCFKIYRSSSSLSSTKKRTWYEARDFCRAIGGDLLSIHNEAELQALPQRYDSAWIGLSAPDPLTGYTWSDGSPLQFKHWEEGEPNNKNNVESCTEMKIHKKDRGGSWNDVHCETYLGWICQIRAGLIPEPTPADVTPDYNTTSDGWLEWNGNQYYFNRRSMAMEEARHYCQQKHSDLVSITTEAEAVFVWKQITKSYGSFWIGLTVDFDKTYGWMDGSPVAFQRWDENQPDFQNNDENCVAMTTSMGFWHDYTCGMEFKSICKRSESPPVNTTVAPTVPPKGGCRQGWKKIDTKCYKVITDQKEKWDDARTKCKSMGGNLATVLSQQVQVFLTATMVEAPTIDLWIGLHNSKGGSFYWTVGKPVRYTNWGTVNRHESFRPYHHHHRFAMHYHDHYMFDDFEPDYGLGHYTLSQRQCTVMTTDSKVGIGKWLKKSCNDTNGYICLQDVDPAVPDTPEPITTNYVQIFNDSIKAGSQQMNWYAARKYCEGEGAKLASMRNKWSQIYIEMLALKLNSSVWIGINKNQTGGYYKYVDGWRLEITNWDYGEPRSQPCVLVNKNGKWSTADCNQNATSICMKTTDVAPTESSEFPGFCPEDPETPRYTRQTFTWLPFRKHCYLFFTEKVQWPVASTNCQKHGAALVSIEDPFEEDFIKSNIQLYKDNENSFWIGLYKTHKGLWLWFDKAVMDYSNWRGNEPSSGDYGMISSYDGTWSSGRRWYDRGYICKTNKILRAAPPTAVPHVDPQTRGRVVLPVVLVITAIIIGTAIALFLFKKSGRRLPIPEKLTTFDNPLFFNNERHRSEMVDTNKLVANAEEENPGPVVTV</sequence>
<organism evidence="1 2">
    <name type="scientific">Larimichthys crocea</name>
    <name type="common">Large yellow croaker</name>
    <name type="synonym">Pseudosciaena crocea</name>
    <dbReference type="NCBI Taxonomy" id="215358"/>
    <lineage>
        <taxon>Eukaryota</taxon>
        <taxon>Metazoa</taxon>
        <taxon>Chordata</taxon>
        <taxon>Craniata</taxon>
        <taxon>Vertebrata</taxon>
        <taxon>Euteleostomi</taxon>
        <taxon>Actinopterygii</taxon>
        <taxon>Neopterygii</taxon>
        <taxon>Teleostei</taxon>
        <taxon>Neoteleostei</taxon>
        <taxon>Acanthomorphata</taxon>
        <taxon>Eupercaria</taxon>
        <taxon>Sciaenidae</taxon>
        <taxon>Larimichthys</taxon>
    </lineage>
</organism>
<evidence type="ECO:0000313" key="1">
    <source>
        <dbReference type="EMBL" id="TMS10098.1"/>
    </source>
</evidence>
<evidence type="ECO:0000313" key="2">
    <source>
        <dbReference type="Proteomes" id="UP000793456"/>
    </source>
</evidence>
<keyword evidence="2" id="KW-1185">Reference proteome</keyword>
<name>A0ACD3QSH6_LARCR</name>
<gene>
    <name evidence="1" type="ORF">E3U43_002757</name>
</gene>
<accession>A0ACD3QSH6</accession>
<dbReference type="Proteomes" id="UP000793456">
    <property type="component" value="Chromosome XV"/>
</dbReference>
<comment type="caution">
    <text evidence="1">The sequence shown here is derived from an EMBL/GenBank/DDBJ whole genome shotgun (WGS) entry which is preliminary data.</text>
</comment>
<reference evidence="1" key="1">
    <citation type="submission" date="2018-11" db="EMBL/GenBank/DDBJ databases">
        <title>The sequence and de novo assembly of Larimichthys crocea genome using PacBio and Hi-C technologies.</title>
        <authorList>
            <person name="Xu P."/>
            <person name="Chen B."/>
            <person name="Zhou Z."/>
            <person name="Ke Q."/>
            <person name="Wu Y."/>
            <person name="Bai H."/>
            <person name="Pu F."/>
        </authorList>
    </citation>
    <scope>NUCLEOTIDE SEQUENCE</scope>
    <source>
        <tissue evidence="1">Muscle</tissue>
    </source>
</reference>
<proteinExistence type="predicted"/>